<protein>
    <submittedName>
        <fullName evidence="2">Cell wall hydrolase CwlJ, involved in spore germination</fullName>
    </submittedName>
</protein>
<dbReference type="InterPro" id="IPR011105">
    <property type="entry name" value="Cell_wall_hydrolase_SleB"/>
</dbReference>
<dbReference type="Pfam" id="PF07486">
    <property type="entry name" value="Hydrolase_2"/>
    <property type="match status" value="1"/>
</dbReference>
<dbReference type="Gene3D" id="1.10.10.2520">
    <property type="entry name" value="Cell wall hydrolase SleB, domain 1"/>
    <property type="match status" value="1"/>
</dbReference>
<organism evidence="2 3">
    <name type="scientific">Pseudovibrio denitrificans</name>
    <dbReference type="NCBI Taxonomy" id="258256"/>
    <lineage>
        <taxon>Bacteria</taxon>
        <taxon>Pseudomonadati</taxon>
        <taxon>Pseudomonadota</taxon>
        <taxon>Alphaproteobacteria</taxon>
        <taxon>Hyphomicrobiales</taxon>
        <taxon>Stappiaceae</taxon>
        <taxon>Pseudovibrio</taxon>
    </lineage>
</organism>
<name>A0A1I7C756_9HYPH</name>
<proteinExistence type="predicted"/>
<dbReference type="GO" id="GO:0016787">
    <property type="term" value="F:hydrolase activity"/>
    <property type="evidence" value="ECO:0007669"/>
    <property type="project" value="UniProtKB-KW"/>
</dbReference>
<keyword evidence="2" id="KW-0378">Hydrolase</keyword>
<dbReference type="EMBL" id="FPBD01000005">
    <property type="protein sequence ID" value="SFT95256.1"/>
    <property type="molecule type" value="Genomic_DNA"/>
</dbReference>
<evidence type="ECO:0000313" key="3">
    <source>
        <dbReference type="Proteomes" id="UP000183371"/>
    </source>
</evidence>
<feature type="domain" description="Cell wall hydrolase SleB" evidence="1">
    <location>
        <begin position="269"/>
        <end position="379"/>
    </location>
</feature>
<accession>A0A1I7C756</accession>
<reference evidence="3" key="1">
    <citation type="submission" date="2016-10" db="EMBL/GenBank/DDBJ databases">
        <authorList>
            <person name="Varghese N."/>
            <person name="Submissions S."/>
        </authorList>
    </citation>
    <scope>NUCLEOTIDE SEQUENCE [LARGE SCALE GENOMIC DNA]</scope>
    <source>
        <strain evidence="3">DSM 17465</strain>
    </source>
</reference>
<dbReference type="AlphaFoldDB" id="A0A1I7C756"/>
<evidence type="ECO:0000313" key="2">
    <source>
        <dbReference type="EMBL" id="SFT95256.1"/>
    </source>
</evidence>
<dbReference type="InterPro" id="IPR042047">
    <property type="entry name" value="SleB_dom1"/>
</dbReference>
<evidence type="ECO:0000259" key="1">
    <source>
        <dbReference type="Pfam" id="PF07486"/>
    </source>
</evidence>
<keyword evidence="3" id="KW-1185">Reference proteome</keyword>
<dbReference type="RefSeq" id="WP_008549839.1">
    <property type="nucleotide sequence ID" value="NZ_FPBD01000005.1"/>
</dbReference>
<sequence length="387" mass="42404">MSGHGMKKNEGRRAVLMYFKYPILAAGLAVGTFAASPVALQDIPALTGTLDEDTPRWLQSVSAGDSQKFAKYFVPAEEKAPQRYAVNRTGKGDMQITNLPSRVVAFIQNAGKPKSTDRFVSQLPQMAFNGHYGGDALAGLPEQDQTDNSPLGKAARRAALAARKQIAMAKAAPKQPETLSIAKQNEIALATAYAPATPQTDKAPFDALLNKPQVSITPSGKPQLSDKELASYSETNPHWWYMRQLPSSVKNSKTEMRCLAEAIYFEARSEPRDGQIAVAQVVLNRLKNPAYPNTVCGVVYQNKSMKNACQFSFACDGIPERVTEAGPWAKAKKIAQQIVNGEVSIPAVDASTHYHATYVRPNWAPTMQRKKRIGKHIFYKTYKGGWS</sequence>
<gene>
    <name evidence="2" type="ORF">SAMN05444141_105266</name>
</gene>
<dbReference type="Proteomes" id="UP000183371">
    <property type="component" value="Unassembled WGS sequence"/>
</dbReference>